<evidence type="ECO:0000256" key="24">
    <source>
        <dbReference type="ARBA" id="ARBA00065357"/>
    </source>
</evidence>
<dbReference type="SUPFAM" id="SSF56112">
    <property type="entry name" value="Protein kinase-like (PK-like)"/>
    <property type="match status" value="1"/>
</dbReference>
<dbReference type="InterPro" id="IPR045133">
    <property type="entry name" value="IRE1/2-like"/>
</dbReference>
<dbReference type="GO" id="GO:0004674">
    <property type="term" value="F:protein serine/threonine kinase activity"/>
    <property type="evidence" value="ECO:0007669"/>
    <property type="project" value="UniProtKB-KW"/>
</dbReference>
<dbReference type="Pfam" id="PF00069">
    <property type="entry name" value="Pkinase"/>
    <property type="match status" value="1"/>
</dbReference>
<keyword evidence="14" id="KW-0805">Transcription regulation</keyword>
<dbReference type="PROSITE" id="PS50011">
    <property type="entry name" value="PROTEIN_KINASE_DOM"/>
    <property type="match status" value="1"/>
</dbReference>
<sequence>MKSSWGWWWWWWWPPFQLPLFFLVSIFATLLLSRSESFKVPGDLGAVGPPALRALPHGEGSKGPSRLGEGSGRGIVPSILNDKHDTAVIALSDGTIYLVNSNSGKVYGSFSSGSPLMMSYQAFSDRSTATNSDYKHSEVEDSAFSRDNNYFISCGDDWNLYEHTAEFGKRRIEMTVEDYVKSTPRISLDGGVTLGSKRSTVFLVDAKNGKVITSHWPDEIQQAEGIGSQGGELVLTKLLNRDWVELSPAAIPPVLITRTDYVLNHFMTSDKLLWGLTVSMVKAYSCQRVRDGLGSEHGGGGEQCNIWIPVHQINGLDPVKNGLVSIPKASSRKNPKLLALAAPPTGHNAGHDIVHSDLFSGSRQVEENPHTSLSLLDGSRMSSSLSVEQHEGNNSSLRTNVRQTVSEIKSQVVNIFVSWYLILLSLVMPIVYYVKVGIQGKSVRPASGLIERRSVVTRRRKARKIGKNNGPIAGTLTDKELADEGLTIEKKNEDELMSYIRFGETGDGKWIGKLFLSKTEIAKGSNGTVILEGVYAGRPVAVKRLVQTHHEVAFKEIQNLIASDQHPNIIRWFGVEHDLDFIYLSLERCTCSLNDLIQSYSDSPVSPALTQGSENEYKVWLDLVNRLDKGVELWKPNGCPSSQLLKLMRDVVSGLAHLHELGIIHRDIKPQNVLICADRSLTAKISDMGISKHLPDNMSSLGHHSTGSGSSGWQAPEQLLNGRQTRAVDLFSLGCVLFFCITKGRHPFGSHFERDSNIVKNNVDLFLVEHNPEAVHLFSLLLSPHPEKRPKAVEVLHHPFFWSCEERLSFLRDASDRVELEDREKESELLEALESSQVAAFGGKWGDKLDAPLIADMGRYRRYRFDCVRDLLRVIRNKLNHYRELPRDLQELLGSVPEGFDYYFKARFPSLLIEVYKVMHRHCQDDPSFQKYFTSSGIS</sequence>
<keyword evidence="18" id="KW-0325">Glycoprotein</keyword>
<evidence type="ECO:0000256" key="7">
    <source>
        <dbReference type="ARBA" id="ARBA00022729"/>
    </source>
</evidence>
<evidence type="ECO:0000256" key="13">
    <source>
        <dbReference type="ARBA" id="ARBA00022989"/>
    </source>
</evidence>
<dbReference type="FunFam" id="1.10.510.10:FF:000463">
    <property type="entry name" value="Serine/threonine-protein kinase/endoribonuclease IRE1a"/>
    <property type="match status" value="1"/>
</dbReference>
<dbReference type="InterPro" id="IPR000719">
    <property type="entry name" value="Prot_kinase_dom"/>
</dbReference>
<dbReference type="Pfam" id="PF06479">
    <property type="entry name" value="Ribonuc_2-5A"/>
    <property type="match status" value="1"/>
</dbReference>
<keyword evidence="16" id="KW-1015">Disulfide bond</keyword>
<dbReference type="OrthoDB" id="63989at2759"/>
<keyword evidence="20" id="KW-0834">Unfolded protein response</keyword>
<comment type="subunit">
    <text evidence="24">Homodimer; disulfide-linked. Dimer formation is driven by hydrophobic interactions within the N-terminal luminal domains and stabilized by disulfide bridges.</text>
</comment>
<evidence type="ECO:0000256" key="3">
    <source>
        <dbReference type="ARBA" id="ARBA00022527"/>
    </source>
</evidence>
<comment type="catalytic activity">
    <reaction evidence="23">
        <text>L-seryl-[protein] + ATP = O-phospho-L-seryl-[protein] + ADP + H(+)</text>
        <dbReference type="Rhea" id="RHEA:17989"/>
        <dbReference type="Rhea" id="RHEA-COMP:9863"/>
        <dbReference type="Rhea" id="RHEA-COMP:11604"/>
        <dbReference type="ChEBI" id="CHEBI:15378"/>
        <dbReference type="ChEBI" id="CHEBI:29999"/>
        <dbReference type="ChEBI" id="CHEBI:30616"/>
        <dbReference type="ChEBI" id="CHEBI:83421"/>
        <dbReference type="ChEBI" id="CHEBI:456216"/>
        <dbReference type="EC" id="2.7.11.1"/>
    </reaction>
</comment>
<accession>A0A7I8KR75</accession>
<evidence type="ECO:0000256" key="6">
    <source>
        <dbReference type="ARBA" id="ARBA00022692"/>
    </source>
</evidence>
<feature type="compositionally biased region" description="Low complexity" evidence="25">
    <location>
        <begin position="699"/>
        <end position="712"/>
    </location>
</feature>
<keyword evidence="21" id="KW-0511">Multifunctional enzyme</keyword>
<evidence type="ECO:0000256" key="8">
    <source>
        <dbReference type="ARBA" id="ARBA00022741"/>
    </source>
</evidence>
<name>A0A7I8KR75_SPIIN</name>
<evidence type="ECO:0000256" key="15">
    <source>
        <dbReference type="ARBA" id="ARBA00023136"/>
    </source>
</evidence>
<evidence type="ECO:0000256" key="21">
    <source>
        <dbReference type="ARBA" id="ARBA00023268"/>
    </source>
</evidence>
<comment type="catalytic activity">
    <reaction evidence="22">
        <text>L-threonyl-[protein] + ATP = O-phospho-L-threonyl-[protein] + ADP + H(+)</text>
        <dbReference type="Rhea" id="RHEA:46608"/>
        <dbReference type="Rhea" id="RHEA-COMP:11060"/>
        <dbReference type="Rhea" id="RHEA-COMP:11605"/>
        <dbReference type="ChEBI" id="CHEBI:15378"/>
        <dbReference type="ChEBI" id="CHEBI:30013"/>
        <dbReference type="ChEBI" id="CHEBI:30616"/>
        <dbReference type="ChEBI" id="CHEBI:61977"/>
        <dbReference type="ChEBI" id="CHEBI:456216"/>
        <dbReference type="EC" id="2.7.11.1"/>
    </reaction>
</comment>
<dbReference type="EC" id="2.7.11.1" evidence="2"/>
<evidence type="ECO:0000256" key="25">
    <source>
        <dbReference type="SAM" id="MobiDB-lite"/>
    </source>
</evidence>
<dbReference type="InterPro" id="IPR010513">
    <property type="entry name" value="KEN_dom"/>
</dbReference>
<dbReference type="GO" id="GO:0008380">
    <property type="term" value="P:RNA splicing"/>
    <property type="evidence" value="ECO:0007669"/>
    <property type="project" value="UniProtKB-KW"/>
</dbReference>
<dbReference type="Gene3D" id="2.130.10.10">
    <property type="entry name" value="YVTN repeat-like/Quinoprotein amine dehydrogenase"/>
    <property type="match status" value="1"/>
</dbReference>
<dbReference type="FunFam" id="1.20.1440.180:FF:000002">
    <property type="entry name" value="Serine/threonine-protein kinase/endoribonuclease IRE1"/>
    <property type="match status" value="1"/>
</dbReference>
<dbReference type="Gene3D" id="3.30.200.20">
    <property type="entry name" value="Phosphorylase Kinase, domain 1"/>
    <property type="match status" value="1"/>
</dbReference>
<evidence type="ECO:0000259" key="27">
    <source>
        <dbReference type="PROSITE" id="PS50011"/>
    </source>
</evidence>
<evidence type="ECO:0000256" key="11">
    <source>
        <dbReference type="ARBA" id="ARBA00022824"/>
    </source>
</evidence>
<dbReference type="InterPro" id="IPR011009">
    <property type="entry name" value="Kinase-like_dom_sf"/>
</dbReference>
<protein>
    <recommendedName>
        <fullName evidence="2">non-specific serine/threonine protein kinase</fullName>
        <ecNumber evidence="2">2.7.11.1</ecNumber>
    </recommendedName>
</protein>
<evidence type="ECO:0000256" key="23">
    <source>
        <dbReference type="ARBA" id="ARBA00048679"/>
    </source>
</evidence>
<dbReference type="GO" id="GO:0016787">
    <property type="term" value="F:hydrolase activity"/>
    <property type="evidence" value="ECO:0007669"/>
    <property type="project" value="UniProtKB-KW"/>
</dbReference>
<dbReference type="InterPro" id="IPR038357">
    <property type="entry name" value="KEN_sf"/>
</dbReference>
<dbReference type="InterPro" id="IPR008271">
    <property type="entry name" value="Ser/Thr_kinase_AS"/>
</dbReference>
<keyword evidence="15 26" id="KW-0472">Membrane</keyword>
<dbReference type="GO" id="GO:0005524">
    <property type="term" value="F:ATP binding"/>
    <property type="evidence" value="ECO:0007669"/>
    <property type="project" value="UniProtKB-KW"/>
</dbReference>
<keyword evidence="19" id="KW-0508">mRNA splicing</keyword>
<dbReference type="CDD" id="cd10422">
    <property type="entry name" value="RNase_Ire1"/>
    <property type="match status" value="1"/>
</dbReference>
<dbReference type="SMART" id="SM00220">
    <property type="entry name" value="S_TKc"/>
    <property type="match status" value="1"/>
</dbReference>
<feature type="transmembrane region" description="Helical" evidence="26">
    <location>
        <begin position="412"/>
        <end position="434"/>
    </location>
</feature>
<feature type="region of interest" description="Disordered" evidence="25">
    <location>
        <begin position="696"/>
        <end position="716"/>
    </location>
</feature>
<organism evidence="29 30">
    <name type="scientific">Spirodela intermedia</name>
    <name type="common">Intermediate duckweed</name>
    <dbReference type="NCBI Taxonomy" id="51605"/>
    <lineage>
        <taxon>Eukaryota</taxon>
        <taxon>Viridiplantae</taxon>
        <taxon>Streptophyta</taxon>
        <taxon>Embryophyta</taxon>
        <taxon>Tracheophyta</taxon>
        <taxon>Spermatophyta</taxon>
        <taxon>Magnoliopsida</taxon>
        <taxon>Liliopsida</taxon>
        <taxon>Araceae</taxon>
        <taxon>Lemnoideae</taxon>
        <taxon>Spirodela</taxon>
    </lineage>
</organism>
<keyword evidence="11" id="KW-0256">Endoplasmic reticulum</keyword>
<dbReference type="SUPFAM" id="SSF50978">
    <property type="entry name" value="WD40 repeat-like"/>
    <property type="match status" value="1"/>
</dbReference>
<keyword evidence="10" id="KW-0378">Hydrolase</keyword>
<feature type="transmembrane region" description="Helical" evidence="26">
    <location>
        <begin position="12"/>
        <end position="32"/>
    </location>
</feature>
<dbReference type="GO" id="GO:0006397">
    <property type="term" value="P:mRNA processing"/>
    <property type="evidence" value="ECO:0007669"/>
    <property type="project" value="UniProtKB-KW"/>
</dbReference>
<keyword evidence="30" id="KW-1185">Reference proteome</keyword>
<dbReference type="EMBL" id="LR746270">
    <property type="protein sequence ID" value="CAA7399588.1"/>
    <property type="molecule type" value="Genomic_DNA"/>
</dbReference>
<dbReference type="PANTHER" id="PTHR13954:SF6">
    <property type="entry name" value="NON-SPECIFIC SERINE_THREONINE PROTEIN KINASE"/>
    <property type="match status" value="1"/>
</dbReference>
<keyword evidence="7" id="KW-0732">Signal</keyword>
<evidence type="ECO:0000256" key="17">
    <source>
        <dbReference type="ARBA" id="ARBA00023163"/>
    </source>
</evidence>
<evidence type="ECO:0000313" key="30">
    <source>
        <dbReference type="Proteomes" id="UP000663760"/>
    </source>
</evidence>
<evidence type="ECO:0000256" key="9">
    <source>
        <dbReference type="ARBA" id="ARBA00022777"/>
    </source>
</evidence>
<evidence type="ECO:0000256" key="16">
    <source>
        <dbReference type="ARBA" id="ARBA00023157"/>
    </source>
</evidence>
<evidence type="ECO:0000256" key="19">
    <source>
        <dbReference type="ARBA" id="ARBA00023187"/>
    </source>
</evidence>
<dbReference type="Proteomes" id="UP000663760">
    <property type="component" value="Chromosome 7"/>
</dbReference>
<evidence type="ECO:0000256" key="12">
    <source>
        <dbReference type="ARBA" id="ARBA00022840"/>
    </source>
</evidence>
<keyword evidence="12" id="KW-0067">ATP-binding</keyword>
<dbReference type="PROSITE" id="PS00108">
    <property type="entry name" value="PROTEIN_KINASE_ST"/>
    <property type="match status" value="1"/>
</dbReference>
<dbReference type="InterPro" id="IPR015943">
    <property type="entry name" value="WD40/YVTN_repeat-like_dom_sf"/>
</dbReference>
<dbReference type="PANTHER" id="PTHR13954">
    <property type="entry name" value="IRE1-RELATED"/>
    <property type="match status" value="1"/>
</dbReference>
<feature type="domain" description="Protein kinase" evidence="27">
    <location>
        <begin position="515"/>
        <end position="801"/>
    </location>
</feature>
<keyword evidence="5" id="KW-0808">Transferase</keyword>
<evidence type="ECO:0000256" key="1">
    <source>
        <dbReference type="ARBA" id="ARBA00004115"/>
    </source>
</evidence>
<dbReference type="AlphaFoldDB" id="A0A7I8KR75"/>
<proteinExistence type="predicted"/>
<evidence type="ECO:0000259" key="28">
    <source>
        <dbReference type="PROSITE" id="PS51392"/>
    </source>
</evidence>
<dbReference type="Gene3D" id="1.10.510.10">
    <property type="entry name" value="Transferase(Phosphotransferase) domain 1"/>
    <property type="match status" value="1"/>
</dbReference>
<evidence type="ECO:0000256" key="22">
    <source>
        <dbReference type="ARBA" id="ARBA00047899"/>
    </source>
</evidence>
<dbReference type="GO" id="GO:0051082">
    <property type="term" value="F:unfolded protein binding"/>
    <property type="evidence" value="ECO:0007669"/>
    <property type="project" value="TreeGrafter"/>
</dbReference>
<dbReference type="GO" id="GO:1990604">
    <property type="term" value="C:IRE1-TRAF2-ASK1 complex"/>
    <property type="evidence" value="ECO:0007669"/>
    <property type="project" value="TreeGrafter"/>
</dbReference>
<evidence type="ECO:0000256" key="4">
    <source>
        <dbReference type="ARBA" id="ARBA00022664"/>
    </source>
</evidence>
<evidence type="ECO:0000256" key="5">
    <source>
        <dbReference type="ARBA" id="ARBA00022679"/>
    </source>
</evidence>
<keyword evidence="3" id="KW-0723">Serine/threonine-protein kinase</keyword>
<evidence type="ECO:0000313" key="29">
    <source>
        <dbReference type="EMBL" id="CAA7399588.1"/>
    </source>
</evidence>
<evidence type="ECO:0000256" key="18">
    <source>
        <dbReference type="ARBA" id="ARBA00023180"/>
    </source>
</evidence>
<keyword evidence="17" id="KW-0804">Transcription</keyword>
<comment type="subcellular location">
    <subcellularLocation>
        <location evidence="1">Endoplasmic reticulum membrane</location>
        <topology evidence="1">Single-pass type I membrane protein</topology>
    </subcellularLocation>
</comment>
<gene>
    <name evidence="29" type="ORF">SI8410_07010258</name>
</gene>
<evidence type="ECO:0000256" key="10">
    <source>
        <dbReference type="ARBA" id="ARBA00022801"/>
    </source>
</evidence>
<keyword evidence="13 26" id="KW-1133">Transmembrane helix</keyword>
<keyword evidence="6 26" id="KW-0812">Transmembrane</keyword>
<keyword evidence="4" id="KW-0507">mRNA processing</keyword>
<feature type="domain" description="KEN" evidence="28">
    <location>
        <begin position="804"/>
        <end position="935"/>
    </location>
</feature>
<dbReference type="GO" id="GO:0004521">
    <property type="term" value="F:RNA endonuclease activity"/>
    <property type="evidence" value="ECO:0007669"/>
    <property type="project" value="InterPro"/>
</dbReference>
<evidence type="ECO:0000256" key="14">
    <source>
        <dbReference type="ARBA" id="ARBA00023015"/>
    </source>
</evidence>
<keyword evidence="8" id="KW-0547">Nucleotide-binding</keyword>
<evidence type="ECO:0000256" key="2">
    <source>
        <dbReference type="ARBA" id="ARBA00012513"/>
    </source>
</evidence>
<dbReference type="PROSITE" id="PS51392">
    <property type="entry name" value="KEN"/>
    <property type="match status" value="1"/>
</dbReference>
<dbReference type="GO" id="GO:0036498">
    <property type="term" value="P:IRE1-mediated unfolded protein response"/>
    <property type="evidence" value="ECO:0007669"/>
    <property type="project" value="TreeGrafter"/>
</dbReference>
<dbReference type="Gene3D" id="1.20.1440.180">
    <property type="entry name" value="KEN domain"/>
    <property type="match status" value="1"/>
</dbReference>
<dbReference type="InterPro" id="IPR036322">
    <property type="entry name" value="WD40_repeat_dom_sf"/>
</dbReference>
<evidence type="ECO:0000256" key="26">
    <source>
        <dbReference type="SAM" id="Phobius"/>
    </source>
</evidence>
<keyword evidence="9" id="KW-0418">Kinase</keyword>
<reference evidence="29" key="1">
    <citation type="submission" date="2020-02" db="EMBL/GenBank/DDBJ databases">
        <authorList>
            <person name="Scholz U."/>
            <person name="Mascher M."/>
            <person name="Fiebig A."/>
        </authorList>
    </citation>
    <scope>NUCLEOTIDE SEQUENCE</scope>
</reference>
<dbReference type="SMART" id="SM00580">
    <property type="entry name" value="PUG"/>
    <property type="match status" value="1"/>
</dbReference>
<evidence type="ECO:0000256" key="20">
    <source>
        <dbReference type="ARBA" id="ARBA00023230"/>
    </source>
</evidence>
<dbReference type="FunFam" id="3.30.200.20:FF:000077">
    <property type="entry name" value="Putative Serine/threonine-protein kinase/endoribonuclease IRE1"/>
    <property type="match status" value="1"/>
</dbReference>